<dbReference type="PRINTS" id="PR00111">
    <property type="entry name" value="ABHYDROLASE"/>
</dbReference>
<dbReference type="Gene3D" id="3.40.50.1820">
    <property type="entry name" value="alpha/beta hydrolase"/>
    <property type="match status" value="1"/>
</dbReference>
<gene>
    <name evidence="3" type="ORF">FOZ76_25240</name>
</gene>
<dbReference type="SUPFAM" id="SSF53474">
    <property type="entry name" value="alpha/beta-Hydrolases"/>
    <property type="match status" value="1"/>
</dbReference>
<dbReference type="GO" id="GO:0016020">
    <property type="term" value="C:membrane"/>
    <property type="evidence" value="ECO:0007669"/>
    <property type="project" value="TreeGrafter"/>
</dbReference>
<proteinExistence type="predicted"/>
<dbReference type="PANTHER" id="PTHR43798">
    <property type="entry name" value="MONOACYLGLYCEROL LIPASE"/>
    <property type="match status" value="1"/>
</dbReference>
<dbReference type="Proteomes" id="UP000318405">
    <property type="component" value="Unassembled WGS sequence"/>
</dbReference>
<evidence type="ECO:0000259" key="2">
    <source>
        <dbReference type="Pfam" id="PF12697"/>
    </source>
</evidence>
<dbReference type="GO" id="GO:0016787">
    <property type="term" value="F:hydrolase activity"/>
    <property type="evidence" value="ECO:0007669"/>
    <property type="project" value="UniProtKB-KW"/>
</dbReference>
<dbReference type="InterPro" id="IPR029058">
    <property type="entry name" value="AB_hydrolase_fold"/>
</dbReference>
<sequence length="319" mass="33742">MGACCGAPPVCPKNKTYIAISMQISKSSMGVRRGGDHSVRVAHCPAGARASAAIMPFVSLRGANVHYLHHGCGGRPIVFLHGGFGSSSELWELAMAGLPQGWSGYAIDNFLRSDAPPEGYSVPALAARVADFIDALGLDRPVVAGHSMGGVVAQLVGIRYPERVSGLVLVCTGPSMTSHAMARAWCEQLAEHGSAAMREISANWFHTVPGTFFEDYVARACAAPVPAMLAVQRSLIETDLRADLGRIGCPALIVHGAHDQGRTMTHMRALLDGIRDSRLAVMPDSGHSPMVETPADFSLALGDFLSGLDERRLEACSTV</sequence>
<dbReference type="InterPro" id="IPR000073">
    <property type="entry name" value="AB_hydrolase_1"/>
</dbReference>
<protein>
    <submittedName>
        <fullName evidence="3">Alpha/beta hydrolase</fullName>
    </submittedName>
</protein>
<comment type="caution">
    <text evidence="3">The sequence shown here is derived from an EMBL/GenBank/DDBJ whole genome shotgun (WGS) entry which is preliminary data.</text>
</comment>
<organism evidence="3 4">
    <name type="scientific">Verticiella sediminum</name>
    <dbReference type="NCBI Taxonomy" id="1247510"/>
    <lineage>
        <taxon>Bacteria</taxon>
        <taxon>Pseudomonadati</taxon>
        <taxon>Pseudomonadota</taxon>
        <taxon>Betaproteobacteria</taxon>
        <taxon>Burkholderiales</taxon>
        <taxon>Alcaligenaceae</taxon>
        <taxon>Verticiella</taxon>
    </lineage>
</organism>
<reference evidence="3 4" key="1">
    <citation type="submission" date="2019-07" db="EMBL/GenBank/DDBJ databases">
        <title>Qingshengfaniella alkalisoli gen. nov., sp. nov., isolated from saline soil.</title>
        <authorList>
            <person name="Xu L."/>
            <person name="Huang X.-X."/>
            <person name="Sun J.-Q."/>
        </authorList>
    </citation>
    <scope>NUCLEOTIDE SEQUENCE [LARGE SCALE GENOMIC DNA]</scope>
    <source>
        <strain evidence="3 4">DSM 27279</strain>
    </source>
</reference>
<evidence type="ECO:0000313" key="3">
    <source>
        <dbReference type="EMBL" id="TSH88938.1"/>
    </source>
</evidence>
<dbReference type="EMBL" id="VLTJ01000042">
    <property type="protein sequence ID" value="TSH88938.1"/>
    <property type="molecule type" value="Genomic_DNA"/>
</dbReference>
<keyword evidence="1 3" id="KW-0378">Hydrolase</keyword>
<dbReference type="Pfam" id="PF12697">
    <property type="entry name" value="Abhydrolase_6"/>
    <property type="match status" value="1"/>
</dbReference>
<accession>A0A556A7R7</accession>
<dbReference type="PANTHER" id="PTHR43798:SF31">
    <property type="entry name" value="AB HYDROLASE SUPERFAMILY PROTEIN YCLE"/>
    <property type="match status" value="1"/>
</dbReference>
<dbReference type="AlphaFoldDB" id="A0A556A7R7"/>
<evidence type="ECO:0000256" key="1">
    <source>
        <dbReference type="ARBA" id="ARBA00022801"/>
    </source>
</evidence>
<dbReference type="OrthoDB" id="8523637at2"/>
<dbReference type="InterPro" id="IPR050266">
    <property type="entry name" value="AB_hydrolase_sf"/>
</dbReference>
<keyword evidence="4" id="KW-1185">Reference proteome</keyword>
<name>A0A556A7R7_9BURK</name>
<evidence type="ECO:0000313" key="4">
    <source>
        <dbReference type="Proteomes" id="UP000318405"/>
    </source>
</evidence>
<feature type="domain" description="AB hydrolase-1" evidence="2">
    <location>
        <begin position="77"/>
        <end position="297"/>
    </location>
</feature>